<dbReference type="Pfam" id="PF05137">
    <property type="entry name" value="PilN"/>
    <property type="match status" value="1"/>
</dbReference>
<dbReference type="EMBL" id="JAMDGZ010000019">
    <property type="protein sequence ID" value="MDD1013970.1"/>
    <property type="molecule type" value="Genomic_DNA"/>
</dbReference>
<dbReference type="SUPFAM" id="SSF53067">
    <property type="entry name" value="Actin-like ATPase domain"/>
    <property type="match status" value="1"/>
</dbReference>
<sequence>MLDGWIADPEVVGQALMRALQRSGSGCRLAAVGLPASRAINKQLALPAGLSDAEVAACVRDAAEQFIPFDLEDIALDYKVLERAAGAAGGTQLAVIACHRGVLDALEAAFEVAGLSARVLEVDSQALQRATTGDVAMPQGDEALASSLIVACGLAMGGERLNLLPWRERRDQLRIRRFQVGCVGVVLLAAVVTWLVDRHGRSVLQEQAHGLTASIDVAGQPEVLMPELRALEGLQVARYFVVDMLEQLDLAMPDGVYFTALGQEQTALRLTGMAPSASAVVQLAAGLSSSSLISSATVQRMSAFDQGHEFELQAILEAAP</sequence>
<accession>A0ABT5P6P3</accession>
<dbReference type="Pfam" id="PF11104">
    <property type="entry name" value="PilM_2"/>
    <property type="match status" value="1"/>
</dbReference>
<dbReference type="RefSeq" id="WP_273892730.1">
    <property type="nucleotide sequence ID" value="NZ_JAMDGP010000013.1"/>
</dbReference>
<dbReference type="Gene3D" id="3.30.1490.300">
    <property type="match status" value="1"/>
</dbReference>
<dbReference type="PANTHER" id="PTHR32432:SF3">
    <property type="entry name" value="ETHANOLAMINE UTILIZATION PROTEIN EUTJ"/>
    <property type="match status" value="1"/>
</dbReference>
<name>A0ABT5P6P3_9PSED</name>
<dbReference type="InterPro" id="IPR007813">
    <property type="entry name" value="PilN"/>
</dbReference>
<evidence type="ECO:0000313" key="2">
    <source>
        <dbReference type="Proteomes" id="UP001148184"/>
    </source>
</evidence>
<dbReference type="Gene3D" id="3.30.420.40">
    <property type="match status" value="1"/>
</dbReference>
<keyword evidence="2" id="KW-1185">Reference proteome</keyword>
<dbReference type="InterPro" id="IPR043129">
    <property type="entry name" value="ATPase_NBD"/>
</dbReference>
<comment type="caution">
    <text evidence="1">The sequence shown here is derived from an EMBL/GenBank/DDBJ whole genome shotgun (WGS) entry which is preliminary data.</text>
</comment>
<evidence type="ECO:0000313" key="1">
    <source>
        <dbReference type="EMBL" id="MDD1013970.1"/>
    </source>
</evidence>
<gene>
    <name evidence="1" type="primary">pilM</name>
    <name evidence="1" type="ORF">M5G17_09785</name>
</gene>
<protein>
    <submittedName>
        <fullName evidence="1">Pilus assembly protein PilM</fullName>
    </submittedName>
</protein>
<organism evidence="1 2">
    <name type="scientific">Pseudomonas rubra</name>
    <dbReference type="NCBI Taxonomy" id="2942627"/>
    <lineage>
        <taxon>Bacteria</taxon>
        <taxon>Pseudomonadati</taxon>
        <taxon>Pseudomonadota</taxon>
        <taxon>Gammaproteobacteria</taxon>
        <taxon>Pseudomonadales</taxon>
        <taxon>Pseudomonadaceae</taxon>
        <taxon>Pseudomonas</taxon>
    </lineage>
</organism>
<dbReference type="Proteomes" id="UP001148184">
    <property type="component" value="Unassembled WGS sequence"/>
</dbReference>
<dbReference type="PANTHER" id="PTHR32432">
    <property type="entry name" value="CELL DIVISION PROTEIN FTSA-RELATED"/>
    <property type="match status" value="1"/>
</dbReference>
<reference evidence="1 2" key="1">
    <citation type="submission" date="2022-05" db="EMBL/GenBank/DDBJ databases">
        <title>Novel Pseudomonas spp. Isolated from a Rainbow Trout Aquaculture Facility.</title>
        <authorList>
            <person name="Testerman T."/>
            <person name="Graf J."/>
        </authorList>
    </citation>
    <scope>NUCLEOTIDE SEQUENCE [LARGE SCALE GENOMIC DNA]</scope>
    <source>
        <strain evidence="1 2">ID1025</strain>
    </source>
</reference>
<proteinExistence type="predicted"/>
<dbReference type="InterPro" id="IPR050696">
    <property type="entry name" value="FtsA/MreB"/>
</dbReference>
<dbReference type="InterPro" id="IPR005883">
    <property type="entry name" value="PilM"/>
</dbReference>